<organism evidence="3 4">
    <name type="scientific">Microcystis aeruginosa Ma_QC_Ca_00000000_S207</name>
    <dbReference type="NCBI Taxonomy" id="2486251"/>
    <lineage>
        <taxon>Bacteria</taxon>
        <taxon>Bacillati</taxon>
        <taxon>Cyanobacteriota</taxon>
        <taxon>Cyanophyceae</taxon>
        <taxon>Oscillatoriophycideae</taxon>
        <taxon>Chroococcales</taxon>
        <taxon>Microcystaceae</taxon>
        <taxon>Microcystis</taxon>
    </lineage>
</organism>
<feature type="signal peptide" evidence="1">
    <location>
        <begin position="1"/>
        <end position="17"/>
    </location>
</feature>
<protein>
    <submittedName>
        <fullName evidence="3">PEP-CTERM sorting domain-containing protein</fullName>
    </submittedName>
</protein>
<comment type="caution">
    <text evidence="3">The sequence shown here is derived from an EMBL/GenBank/DDBJ whole genome shotgun (WGS) entry which is preliminary data.</text>
</comment>
<keyword evidence="1" id="KW-0732">Signal</keyword>
<evidence type="ECO:0000313" key="4">
    <source>
        <dbReference type="Proteomes" id="UP000320293"/>
    </source>
</evidence>
<dbReference type="AlphaFoldDB" id="A0A552G5Q9"/>
<dbReference type="Pfam" id="PF07589">
    <property type="entry name" value="PEP-CTERM"/>
    <property type="match status" value="1"/>
</dbReference>
<evidence type="ECO:0000313" key="3">
    <source>
        <dbReference type="EMBL" id="TRU54323.1"/>
    </source>
</evidence>
<reference evidence="3 4" key="1">
    <citation type="submission" date="2019-01" db="EMBL/GenBank/DDBJ databases">
        <title>Coherence of Microcystis species and biogeography revealed through population genomics.</title>
        <authorList>
            <person name="Perez-Carrascal O.M."/>
            <person name="Terrat Y."/>
            <person name="Giani A."/>
            <person name="Fortin N."/>
            <person name="Tromas N."/>
            <person name="Shapiro B.J."/>
        </authorList>
    </citation>
    <scope>NUCLEOTIDE SEQUENCE [LARGE SCALE GENOMIC DNA]</scope>
    <source>
        <strain evidence="3">Ma_QC_Ca_00000000_S207</strain>
    </source>
</reference>
<feature type="domain" description="Ice-binding protein C-terminal" evidence="2">
    <location>
        <begin position="141"/>
        <end position="165"/>
    </location>
</feature>
<evidence type="ECO:0000259" key="2">
    <source>
        <dbReference type="Pfam" id="PF07589"/>
    </source>
</evidence>
<dbReference type="Proteomes" id="UP000320293">
    <property type="component" value="Unassembled WGS sequence"/>
</dbReference>
<dbReference type="NCBIfam" id="TIGR02595">
    <property type="entry name" value="PEP_CTERM"/>
    <property type="match status" value="1"/>
</dbReference>
<dbReference type="EMBL" id="SFBF01000004">
    <property type="protein sequence ID" value="TRU54323.1"/>
    <property type="molecule type" value="Genomic_DNA"/>
</dbReference>
<evidence type="ECO:0000256" key="1">
    <source>
        <dbReference type="SAM" id="SignalP"/>
    </source>
</evidence>
<proteinExistence type="predicted"/>
<feature type="chain" id="PRO_5021945056" evidence="1">
    <location>
        <begin position="18"/>
        <end position="167"/>
    </location>
</feature>
<sequence>MAGAILTASIPFQSAQAASFKTTFTFLGGESPSSSGTAYFTVNDSAISAIGPSSSGNVFPDVTAFTATFTGLSTSPTTTTFSLADLGALFIQTDASTNVDTAIYATIVNADGYQTFSFAFGFQLLISPTGNLTFYVSNTSQVPEPSAVLSLLALGGLGLVSLKRKQN</sequence>
<accession>A0A552G5Q9</accession>
<dbReference type="InterPro" id="IPR013424">
    <property type="entry name" value="Ice-binding_C"/>
</dbReference>
<gene>
    <name evidence="3" type="ORF">EWV91_00180</name>
</gene>
<name>A0A552G5Q9_MICAE</name>